<proteinExistence type="predicted"/>
<keyword evidence="2" id="KW-1185">Reference proteome</keyword>
<protein>
    <submittedName>
        <fullName evidence="1">Uncharacterized protein</fullName>
    </submittedName>
</protein>
<dbReference type="EMBL" id="CM042018">
    <property type="protein sequence ID" value="KAI3827234.1"/>
    <property type="molecule type" value="Genomic_DNA"/>
</dbReference>
<name>A0ACB9K4N4_9ASTR</name>
<organism evidence="1 2">
    <name type="scientific">Smallanthus sonchifolius</name>
    <dbReference type="NCBI Taxonomy" id="185202"/>
    <lineage>
        <taxon>Eukaryota</taxon>
        <taxon>Viridiplantae</taxon>
        <taxon>Streptophyta</taxon>
        <taxon>Embryophyta</taxon>
        <taxon>Tracheophyta</taxon>
        <taxon>Spermatophyta</taxon>
        <taxon>Magnoliopsida</taxon>
        <taxon>eudicotyledons</taxon>
        <taxon>Gunneridae</taxon>
        <taxon>Pentapetalae</taxon>
        <taxon>asterids</taxon>
        <taxon>campanulids</taxon>
        <taxon>Asterales</taxon>
        <taxon>Asteraceae</taxon>
        <taxon>Asteroideae</taxon>
        <taxon>Heliantheae alliance</taxon>
        <taxon>Millerieae</taxon>
        <taxon>Smallanthus</taxon>
    </lineage>
</organism>
<gene>
    <name evidence="1" type="ORF">L1987_01306</name>
</gene>
<evidence type="ECO:0000313" key="1">
    <source>
        <dbReference type="EMBL" id="KAI3827234.1"/>
    </source>
</evidence>
<reference evidence="2" key="1">
    <citation type="journal article" date="2022" name="Mol. Ecol. Resour.">
        <title>The genomes of chicory, endive, great burdock and yacon provide insights into Asteraceae palaeo-polyploidization history and plant inulin production.</title>
        <authorList>
            <person name="Fan W."/>
            <person name="Wang S."/>
            <person name="Wang H."/>
            <person name="Wang A."/>
            <person name="Jiang F."/>
            <person name="Liu H."/>
            <person name="Zhao H."/>
            <person name="Xu D."/>
            <person name="Zhang Y."/>
        </authorList>
    </citation>
    <scope>NUCLEOTIDE SEQUENCE [LARGE SCALE GENOMIC DNA]</scope>
    <source>
        <strain evidence="2">cv. Yunnan</strain>
    </source>
</reference>
<accession>A0ACB9K4N4</accession>
<reference evidence="1 2" key="2">
    <citation type="journal article" date="2022" name="Mol. Ecol. Resour.">
        <title>The genomes of chicory, endive, great burdock and yacon provide insights into Asteraceae paleo-polyploidization history and plant inulin production.</title>
        <authorList>
            <person name="Fan W."/>
            <person name="Wang S."/>
            <person name="Wang H."/>
            <person name="Wang A."/>
            <person name="Jiang F."/>
            <person name="Liu H."/>
            <person name="Zhao H."/>
            <person name="Xu D."/>
            <person name="Zhang Y."/>
        </authorList>
    </citation>
    <scope>NUCLEOTIDE SEQUENCE [LARGE SCALE GENOMIC DNA]</scope>
    <source>
        <strain evidence="2">cv. Yunnan</strain>
        <tissue evidence="1">Leaves</tissue>
    </source>
</reference>
<comment type="caution">
    <text evidence="1">The sequence shown here is derived from an EMBL/GenBank/DDBJ whole genome shotgun (WGS) entry which is preliminary data.</text>
</comment>
<sequence length="71" mass="7523">MVNLFTQKNLNLNINLVAERVQDDGGCGINNQQFSNLTLTVPIGDPSAAIAPRLLPSACHTSDGGSSTLLW</sequence>
<evidence type="ECO:0000313" key="2">
    <source>
        <dbReference type="Proteomes" id="UP001056120"/>
    </source>
</evidence>
<dbReference type="Proteomes" id="UP001056120">
    <property type="component" value="Linkage Group LG01"/>
</dbReference>